<protein>
    <recommendedName>
        <fullName evidence="5">Endoplasmic reticulum transmembrane protein</fullName>
    </recommendedName>
</protein>
<proteinExistence type="predicted"/>
<gene>
    <name evidence="3" type="ORF">BD410DRAFT_840342</name>
</gene>
<keyword evidence="2" id="KW-0472">Membrane</keyword>
<keyword evidence="2" id="KW-1133">Transmembrane helix</keyword>
<dbReference type="AlphaFoldDB" id="A0A4Y7Q4B3"/>
<evidence type="ECO:0000256" key="2">
    <source>
        <dbReference type="SAM" id="Phobius"/>
    </source>
</evidence>
<sequence>MWKETNRFLLLSSATLSLVRLHLRVFIAGATAVLALLLAARVFMEEMRRTLKWLLVQSEAWIARGTLDTSNGREVSSHVQDGLTAYAHRQAAMYRALGVKFAKMWEGVPALVEREDEPTPPDDDDLPADFDHSPEAANIVAG</sequence>
<reference evidence="3 4" key="1">
    <citation type="submission" date="2018-06" db="EMBL/GenBank/DDBJ databases">
        <title>A transcriptomic atlas of mushroom development highlights an independent origin of complex multicellularity.</title>
        <authorList>
            <consortium name="DOE Joint Genome Institute"/>
            <person name="Krizsan K."/>
            <person name="Almasi E."/>
            <person name="Merenyi Z."/>
            <person name="Sahu N."/>
            <person name="Viragh M."/>
            <person name="Koszo T."/>
            <person name="Mondo S."/>
            <person name="Kiss B."/>
            <person name="Balint B."/>
            <person name="Kues U."/>
            <person name="Barry K."/>
            <person name="Hegedus J.C."/>
            <person name="Henrissat B."/>
            <person name="Johnson J."/>
            <person name="Lipzen A."/>
            <person name="Ohm R."/>
            <person name="Nagy I."/>
            <person name="Pangilinan J."/>
            <person name="Yan J."/>
            <person name="Xiong Y."/>
            <person name="Grigoriev I.V."/>
            <person name="Hibbett D.S."/>
            <person name="Nagy L.G."/>
        </authorList>
    </citation>
    <scope>NUCLEOTIDE SEQUENCE [LARGE SCALE GENOMIC DNA]</scope>
    <source>
        <strain evidence="3 4">SZMC22713</strain>
    </source>
</reference>
<evidence type="ECO:0000313" key="4">
    <source>
        <dbReference type="Proteomes" id="UP000294933"/>
    </source>
</evidence>
<evidence type="ECO:0000313" key="3">
    <source>
        <dbReference type="EMBL" id="TDL21660.1"/>
    </source>
</evidence>
<dbReference type="VEuPathDB" id="FungiDB:BD410DRAFT_840342"/>
<evidence type="ECO:0000256" key="1">
    <source>
        <dbReference type="SAM" id="MobiDB-lite"/>
    </source>
</evidence>
<keyword evidence="2" id="KW-0812">Transmembrane</keyword>
<feature type="transmembrane region" description="Helical" evidence="2">
    <location>
        <begin position="25"/>
        <end position="44"/>
    </location>
</feature>
<feature type="region of interest" description="Disordered" evidence="1">
    <location>
        <begin position="114"/>
        <end position="142"/>
    </location>
</feature>
<name>A0A4Y7Q4B3_9AGAM</name>
<organism evidence="3 4">
    <name type="scientific">Rickenella mellea</name>
    <dbReference type="NCBI Taxonomy" id="50990"/>
    <lineage>
        <taxon>Eukaryota</taxon>
        <taxon>Fungi</taxon>
        <taxon>Dikarya</taxon>
        <taxon>Basidiomycota</taxon>
        <taxon>Agaricomycotina</taxon>
        <taxon>Agaricomycetes</taxon>
        <taxon>Hymenochaetales</taxon>
        <taxon>Rickenellaceae</taxon>
        <taxon>Rickenella</taxon>
    </lineage>
</organism>
<evidence type="ECO:0008006" key="5">
    <source>
        <dbReference type="Google" id="ProtNLM"/>
    </source>
</evidence>
<dbReference type="OrthoDB" id="3232711at2759"/>
<dbReference type="EMBL" id="ML170179">
    <property type="protein sequence ID" value="TDL21660.1"/>
    <property type="molecule type" value="Genomic_DNA"/>
</dbReference>
<keyword evidence="4" id="KW-1185">Reference proteome</keyword>
<feature type="compositionally biased region" description="Acidic residues" evidence="1">
    <location>
        <begin position="114"/>
        <end position="128"/>
    </location>
</feature>
<dbReference type="Proteomes" id="UP000294933">
    <property type="component" value="Unassembled WGS sequence"/>
</dbReference>
<accession>A0A4Y7Q4B3</accession>